<dbReference type="InterPro" id="IPR001478">
    <property type="entry name" value="PDZ"/>
</dbReference>
<dbReference type="GO" id="GO:0004252">
    <property type="term" value="F:serine-type endopeptidase activity"/>
    <property type="evidence" value="ECO:0007669"/>
    <property type="project" value="InterPro"/>
</dbReference>
<accession>A0A9W6UV70</accession>
<dbReference type="AlphaFoldDB" id="A0A9W6UV70"/>
<dbReference type="InterPro" id="IPR001940">
    <property type="entry name" value="Peptidase_S1C"/>
</dbReference>
<protein>
    <recommendedName>
        <fullName evidence="3">PDZ domain-containing protein</fullName>
    </recommendedName>
</protein>
<keyword evidence="2" id="KW-0378">Hydrolase</keyword>
<dbReference type="SUPFAM" id="SSF50156">
    <property type="entry name" value="PDZ domain-like"/>
    <property type="match status" value="1"/>
</dbReference>
<dbReference type="InterPro" id="IPR009003">
    <property type="entry name" value="Peptidase_S1_PA"/>
</dbReference>
<dbReference type="Proteomes" id="UP001165124">
    <property type="component" value="Unassembled WGS sequence"/>
</dbReference>
<organism evidence="4 5">
    <name type="scientific">Actinomadura rubrobrunea</name>
    <dbReference type="NCBI Taxonomy" id="115335"/>
    <lineage>
        <taxon>Bacteria</taxon>
        <taxon>Bacillati</taxon>
        <taxon>Actinomycetota</taxon>
        <taxon>Actinomycetes</taxon>
        <taxon>Streptosporangiales</taxon>
        <taxon>Thermomonosporaceae</taxon>
        <taxon>Actinomadura</taxon>
    </lineage>
</organism>
<proteinExistence type="predicted"/>
<evidence type="ECO:0000256" key="2">
    <source>
        <dbReference type="ARBA" id="ARBA00022801"/>
    </source>
</evidence>
<dbReference type="Gene3D" id="2.40.10.120">
    <property type="match status" value="1"/>
</dbReference>
<keyword evidence="5" id="KW-1185">Reference proteome</keyword>
<dbReference type="InterPro" id="IPR036034">
    <property type="entry name" value="PDZ_sf"/>
</dbReference>
<dbReference type="PROSITE" id="PS50106">
    <property type="entry name" value="PDZ"/>
    <property type="match status" value="1"/>
</dbReference>
<dbReference type="InterPro" id="IPR051201">
    <property type="entry name" value="Chloro_Bact_Ser_Proteases"/>
</dbReference>
<name>A0A9W6UV70_9ACTN</name>
<dbReference type="PRINTS" id="PR00834">
    <property type="entry name" value="PROTEASES2C"/>
</dbReference>
<feature type="domain" description="PDZ" evidence="3">
    <location>
        <begin position="307"/>
        <end position="380"/>
    </location>
</feature>
<dbReference type="PANTHER" id="PTHR43343:SF3">
    <property type="entry name" value="PROTEASE DO-LIKE 8, CHLOROPLASTIC"/>
    <property type="match status" value="1"/>
</dbReference>
<dbReference type="EMBL" id="BSRZ01000002">
    <property type="protein sequence ID" value="GLW62957.1"/>
    <property type="molecule type" value="Genomic_DNA"/>
</dbReference>
<dbReference type="GO" id="GO:0006508">
    <property type="term" value="P:proteolysis"/>
    <property type="evidence" value="ECO:0007669"/>
    <property type="project" value="UniProtKB-KW"/>
</dbReference>
<dbReference type="PANTHER" id="PTHR43343">
    <property type="entry name" value="PEPTIDASE S12"/>
    <property type="match status" value="1"/>
</dbReference>
<comment type="caution">
    <text evidence="4">The sequence shown here is derived from an EMBL/GenBank/DDBJ whole genome shotgun (WGS) entry which is preliminary data.</text>
</comment>
<dbReference type="InterPro" id="IPR041489">
    <property type="entry name" value="PDZ_6"/>
</dbReference>
<evidence type="ECO:0000259" key="3">
    <source>
        <dbReference type="PROSITE" id="PS50106"/>
    </source>
</evidence>
<gene>
    <name evidence="4" type="ORF">Arub01_12010</name>
</gene>
<dbReference type="Pfam" id="PF13365">
    <property type="entry name" value="Trypsin_2"/>
    <property type="match status" value="1"/>
</dbReference>
<evidence type="ECO:0000313" key="5">
    <source>
        <dbReference type="Proteomes" id="UP001165124"/>
    </source>
</evidence>
<reference evidence="4" key="1">
    <citation type="submission" date="2023-02" db="EMBL/GenBank/DDBJ databases">
        <title>Actinomadura rubrobrunea NBRC 14622.</title>
        <authorList>
            <person name="Ichikawa N."/>
            <person name="Sato H."/>
            <person name="Tonouchi N."/>
        </authorList>
    </citation>
    <scope>NUCLEOTIDE SEQUENCE</scope>
    <source>
        <strain evidence="4">NBRC 14622</strain>
    </source>
</reference>
<evidence type="ECO:0000256" key="1">
    <source>
        <dbReference type="ARBA" id="ARBA00022670"/>
    </source>
</evidence>
<dbReference type="Gene3D" id="2.30.42.10">
    <property type="match status" value="1"/>
</dbReference>
<dbReference type="SUPFAM" id="SSF50494">
    <property type="entry name" value="Trypsin-like serine proteases"/>
    <property type="match status" value="1"/>
</dbReference>
<dbReference type="SMART" id="SM00228">
    <property type="entry name" value="PDZ"/>
    <property type="match status" value="1"/>
</dbReference>
<sequence>MSVDARSLICNESWAKSAQWFGAGIVTGSGAAALRARGGAGVEQVRAGTIAGMRFLHTGARAGAAVLAGVLLAGGCSGGDGSPAPAGRAGDATAVAVAPAAATLEQQFERVVAKVLPSVVQIRTDRSEGSGVVYDRRGHIVTNAHVVAGARRIEVIAASGGKPLPATPVGAFVPDDLAVVRVDGAGLRPAAFGDSSRLRTGQIVLAMGNPLGLSGSVTNGIVSALGRTVTTKREGAFPGATIGNAIQTSAPINPGNSGGALVTLNGEVIGIPTAAASDPRIGGTAVGIGFATPSSTVRSIVPQLIADGRVSRSGRAALGVTIRTVLDPESLEQTAVGVVEVTPGGPADKAGIRPGDLILAVNGTATPGQTALAEVLARLRPGDTAEVRLQTADGAARTVKVTLGELPGG</sequence>
<keyword evidence="1" id="KW-0645">Protease</keyword>
<evidence type="ECO:0000313" key="4">
    <source>
        <dbReference type="EMBL" id="GLW62957.1"/>
    </source>
</evidence>
<dbReference type="Pfam" id="PF17820">
    <property type="entry name" value="PDZ_6"/>
    <property type="match status" value="1"/>
</dbReference>